<feature type="transmembrane region" description="Helical" evidence="5">
    <location>
        <begin position="108"/>
        <end position="132"/>
    </location>
</feature>
<evidence type="ECO:0000256" key="5">
    <source>
        <dbReference type="SAM" id="Phobius"/>
    </source>
</evidence>
<dbReference type="InterPro" id="IPR051533">
    <property type="entry name" value="WaaL-like"/>
</dbReference>
<protein>
    <submittedName>
        <fullName evidence="8">O-Antigen ligase</fullName>
    </submittedName>
</protein>
<reference evidence="8 9" key="1">
    <citation type="journal article" date="2017" name="Arch. Microbiol.">
        <title>Mariprofundus micogutta sp. nov., a novel iron-oxidizing zetaproteobacterium isolated from a deep-sea hydrothermal field at the Bayonnaise knoll of the Izu-Ogasawara arc, and a description of Mariprofundales ord. nov. and Zetaproteobacteria classis nov.</title>
        <authorList>
            <person name="Makita H."/>
            <person name="Tanaka E."/>
            <person name="Mitsunobu S."/>
            <person name="Miyazaki M."/>
            <person name="Nunoura T."/>
            <person name="Uematsu K."/>
            <person name="Takaki Y."/>
            <person name="Nishi S."/>
            <person name="Shimamura S."/>
            <person name="Takai K."/>
        </authorList>
    </citation>
    <scope>NUCLEOTIDE SEQUENCE [LARGE SCALE GENOMIC DNA]</scope>
    <source>
        <strain evidence="8 9">ET2</strain>
    </source>
</reference>
<dbReference type="PANTHER" id="PTHR37422">
    <property type="entry name" value="TEICHURONIC ACID BIOSYNTHESIS PROTEIN TUAE"/>
    <property type="match status" value="1"/>
</dbReference>
<feature type="transmembrane region" description="Helical" evidence="5">
    <location>
        <begin position="177"/>
        <end position="193"/>
    </location>
</feature>
<feature type="transmembrane region" description="Helical" evidence="5">
    <location>
        <begin position="79"/>
        <end position="101"/>
    </location>
</feature>
<feature type="transmembrane region" description="Helical" evidence="5">
    <location>
        <begin position="27"/>
        <end position="43"/>
    </location>
</feature>
<evidence type="ECO:0000259" key="7">
    <source>
        <dbReference type="Pfam" id="PF04932"/>
    </source>
</evidence>
<feature type="chain" id="PRO_5012702048" evidence="6">
    <location>
        <begin position="24"/>
        <end position="422"/>
    </location>
</feature>
<name>A0A1L8CLF9_9PROT</name>
<dbReference type="PANTHER" id="PTHR37422:SF13">
    <property type="entry name" value="LIPOPOLYSACCHARIDE BIOSYNTHESIS PROTEIN PA4999-RELATED"/>
    <property type="match status" value="1"/>
</dbReference>
<keyword evidence="3 5" id="KW-1133">Transmembrane helix</keyword>
<dbReference type="OrthoDB" id="5292786at2"/>
<evidence type="ECO:0000256" key="3">
    <source>
        <dbReference type="ARBA" id="ARBA00022989"/>
    </source>
</evidence>
<keyword evidence="4 5" id="KW-0472">Membrane</keyword>
<dbReference type="GO" id="GO:0016874">
    <property type="term" value="F:ligase activity"/>
    <property type="evidence" value="ECO:0007669"/>
    <property type="project" value="UniProtKB-KW"/>
</dbReference>
<comment type="subcellular location">
    <subcellularLocation>
        <location evidence="1">Membrane</location>
        <topology evidence="1">Multi-pass membrane protein</topology>
    </subcellularLocation>
</comment>
<dbReference type="Proteomes" id="UP000231632">
    <property type="component" value="Unassembled WGS sequence"/>
</dbReference>
<sequence length="422" mass="46557">MRMPAIITFFLCVSALLFPFSVAATNAALGVFLGLGIVSGLWWQGAKHCWENYRLLSVILSAYLILVVFGLLWTLDFRWGLHVLGRHWFWLLLPVAVSILGETKARRLFLLSLSSGLTLNLVYCVMQMYGYVEVTTGGSNAEDATGHIGHIGFGLVYGIWAAWLLHLGLIREGRLRLIFWGLAAWSYVMVFSAQGRSGYLIAIALMLCVLYKWVFDLKSWKVIIPVSVGCLIVVLAIGIGPGKERLQGTWQALTQKHELKSASSLDNTDYAFLATLERFYMWKTSIEIWQKQPLLGVGTGGLPHAVSDLKSGFRLTENITVAESFAHPHNQYILNLTRWGPAGVILLLALLSVWMREGFKVDWQHSVVAPLSTLSGLALALHALSSSSMEEHFSAILAVLLLATAMSVSSENSRSTGGSDEI</sequence>
<dbReference type="AlphaFoldDB" id="A0A1L8CLF9"/>
<dbReference type="STRING" id="1921010.MMIC_P0714"/>
<feature type="domain" description="O-antigen ligase-related" evidence="7">
    <location>
        <begin position="183"/>
        <end position="348"/>
    </location>
</feature>
<evidence type="ECO:0000256" key="1">
    <source>
        <dbReference type="ARBA" id="ARBA00004141"/>
    </source>
</evidence>
<feature type="transmembrane region" description="Helical" evidence="5">
    <location>
        <begin position="144"/>
        <end position="165"/>
    </location>
</feature>
<dbReference type="GO" id="GO:0016020">
    <property type="term" value="C:membrane"/>
    <property type="evidence" value="ECO:0007669"/>
    <property type="project" value="UniProtKB-SubCell"/>
</dbReference>
<organism evidence="8 9">
    <name type="scientific">Mariprofundus micogutta</name>
    <dbReference type="NCBI Taxonomy" id="1921010"/>
    <lineage>
        <taxon>Bacteria</taxon>
        <taxon>Pseudomonadati</taxon>
        <taxon>Pseudomonadota</taxon>
        <taxon>Candidatius Mariprofundia</taxon>
        <taxon>Mariprofundales</taxon>
        <taxon>Mariprofundaceae</taxon>
        <taxon>Mariprofundus</taxon>
    </lineage>
</organism>
<proteinExistence type="predicted"/>
<comment type="caution">
    <text evidence="8">The sequence shown here is derived from an EMBL/GenBank/DDBJ whole genome shotgun (WGS) entry which is preliminary data.</text>
</comment>
<dbReference type="Pfam" id="PF04932">
    <property type="entry name" value="Wzy_C"/>
    <property type="match status" value="1"/>
</dbReference>
<feature type="signal peptide" evidence="6">
    <location>
        <begin position="1"/>
        <end position="23"/>
    </location>
</feature>
<keyword evidence="9" id="KW-1185">Reference proteome</keyword>
<keyword evidence="6" id="KW-0732">Signal</keyword>
<gene>
    <name evidence="8" type="ORF">MMIC_P0714</name>
</gene>
<evidence type="ECO:0000313" key="8">
    <source>
        <dbReference type="EMBL" id="GAV19757.1"/>
    </source>
</evidence>
<dbReference type="EMBL" id="BDFD01000004">
    <property type="protein sequence ID" value="GAV19757.1"/>
    <property type="molecule type" value="Genomic_DNA"/>
</dbReference>
<accession>A0A1L8CLF9</accession>
<evidence type="ECO:0000256" key="2">
    <source>
        <dbReference type="ARBA" id="ARBA00022692"/>
    </source>
</evidence>
<evidence type="ECO:0000313" key="9">
    <source>
        <dbReference type="Proteomes" id="UP000231632"/>
    </source>
</evidence>
<dbReference type="InterPro" id="IPR007016">
    <property type="entry name" value="O-antigen_ligase-rel_domated"/>
</dbReference>
<feature type="transmembrane region" description="Helical" evidence="5">
    <location>
        <begin position="55"/>
        <end position="73"/>
    </location>
</feature>
<evidence type="ECO:0000256" key="6">
    <source>
        <dbReference type="SAM" id="SignalP"/>
    </source>
</evidence>
<feature type="transmembrane region" description="Helical" evidence="5">
    <location>
        <begin position="199"/>
        <end position="215"/>
    </location>
</feature>
<keyword evidence="2 5" id="KW-0812">Transmembrane</keyword>
<keyword evidence="8" id="KW-0436">Ligase</keyword>
<feature type="transmembrane region" description="Helical" evidence="5">
    <location>
        <begin position="222"/>
        <end position="240"/>
    </location>
</feature>
<evidence type="ECO:0000256" key="4">
    <source>
        <dbReference type="ARBA" id="ARBA00023136"/>
    </source>
</evidence>